<dbReference type="EMBL" id="GGEC01072608">
    <property type="protein sequence ID" value="MBX53092.1"/>
    <property type="molecule type" value="Transcribed_RNA"/>
</dbReference>
<evidence type="ECO:0000313" key="2">
    <source>
        <dbReference type="EMBL" id="MBX53092.1"/>
    </source>
</evidence>
<keyword evidence="1" id="KW-0472">Membrane</keyword>
<accession>A0A2P2PEG1</accession>
<protein>
    <submittedName>
        <fullName evidence="2">Uncharacterized protein</fullName>
    </submittedName>
</protein>
<proteinExistence type="predicted"/>
<keyword evidence="1" id="KW-0812">Transmembrane</keyword>
<reference evidence="2" key="1">
    <citation type="submission" date="2018-02" db="EMBL/GenBank/DDBJ databases">
        <title>Rhizophora mucronata_Transcriptome.</title>
        <authorList>
            <person name="Meera S.P."/>
            <person name="Sreeshan A."/>
            <person name="Augustine A."/>
        </authorList>
    </citation>
    <scope>NUCLEOTIDE SEQUENCE</scope>
    <source>
        <tissue evidence="2">Leaf</tissue>
    </source>
</reference>
<dbReference type="AlphaFoldDB" id="A0A2P2PEG1"/>
<evidence type="ECO:0000256" key="1">
    <source>
        <dbReference type="SAM" id="Phobius"/>
    </source>
</evidence>
<organism evidence="2">
    <name type="scientific">Rhizophora mucronata</name>
    <name type="common">Asiatic mangrove</name>
    <dbReference type="NCBI Taxonomy" id="61149"/>
    <lineage>
        <taxon>Eukaryota</taxon>
        <taxon>Viridiplantae</taxon>
        <taxon>Streptophyta</taxon>
        <taxon>Embryophyta</taxon>
        <taxon>Tracheophyta</taxon>
        <taxon>Spermatophyta</taxon>
        <taxon>Magnoliopsida</taxon>
        <taxon>eudicotyledons</taxon>
        <taxon>Gunneridae</taxon>
        <taxon>Pentapetalae</taxon>
        <taxon>rosids</taxon>
        <taxon>fabids</taxon>
        <taxon>Malpighiales</taxon>
        <taxon>Rhizophoraceae</taxon>
        <taxon>Rhizophora</taxon>
    </lineage>
</organism>
<sequence length="34" mass="3868">MLFVLGNHLFLFIGDIVTFLNSFLPCVIRSFVHG</sequence>
<keyword evidence="1" id="KW-1133">Transmembrane helix</keyword>
<feature type="transmembrane region" description="Helical" evidence="1">
    <location>
        <begin position="12"/>
        <end position="32"/>
    </location>
</feature>
<name>A0A2P2PEG1_RHIMU</name>